<evidence type="ECO:0000256" key="9">
    <source>
        <dbReference type="SAM" id="MobiDB-lite"/>
    </source>
</evidence>
<dbReference type="eggNOG" id="ENOG502QQD6">
    <property type="taxonomic scope" value="Eukaryota"/>
</dbReference>
<evidence type="ECO:0000256" key="8">
    <source>
        <dbReference type="ARBA" id="ARBA00048428"/>
    </source>
</evidence>
<dbReference type="EC" id="2.1.1.137" evidence="4"/>
<evidence type="ECO:0000256" key="2">
    <source>
        <dbReference type="ARBA" id="ARBA00022691"/>
    </source>
</evidence>
<keyword evidence="1" id="KW-0808">Transferase</keyword>
<dbReference type="EMBL" id="KB822719">
    <property type="protein sequence ID" value="ETN41140.1"/>
    <property type="molecule type" value="Genomic_DNA"/>
</dbReference>
<protein>
    <recommendedName>
        <fullName evidence="5">Arsenite methyltransferase</fullName>
        <ecNumber evidence="4">2.1.1.137</ecNumber>
    </recommendedName>
</protein>
<organism evidence="11 12">
    <name type="scientific">Cyphellophora europaea (strain CBS 101466)</name>
    <name type="common">Phialophora europaea</name>
    <dbReference type="NCBI Taxonomy" id="1220924"/>
    <lineage>
        <taxon>Eukaryota</taxon>
        <taxon>Fungi</taxon>
        <taxon>Dikarya</taxon>
        <taxon>Ascomycota</taxon>
        <taxon>Pezizomycotina</taxon>
        <taxon>Eurotiomycetes</taxon>
        <taxon>Chaetothyriomycetidae</taxon>
        <taxon>Chaetothyriales</taxon>
        <taxon>Cyphellophoraceae</taxon>
        <taxon>Cyphellophora</taxon>
    </lineage>
</organism>
<accession>W2RXT8</accession>
<keyword evidence="2" id="KW-0949">S-adenosyl-L-methionine</keyword>
<dbReference type="CDD" id="cd02440">
    <property type="entry name" value="AdoMet_MTases"/>
    <property type="match status" value="1"/>
</dbReference>
<dbReference type="SUPFAM" id="SSF53335">
    <property type="entry name" value="S-adenosyl-L-methionine-dependent methyltransferases"/>
    <property type="match status" value="1"/>
</dbReference>
<comment type="similarity">
    <text evidence="3">Belongs to the methyltransferase superfamily. Arsenite methyltransferase family.</text>
</comment>
<dbReference type="RefSeq" id="XP_008715649.1">
    <property type="nucleotide sequence ID" value="XM_008717427.1"/>
</dbReference>
<dbReference type="PANTHER" id="PTHR43675:SF8">
    <property type="entry name" value="ARSENITE METHYLTRANSFERASE"/>
    <property type="match status" value="1"/>
</dbReference>
<evidence type="ECO:0000256" key="5">
    <source>
        <dbReference type="ARBA" id="ARBA00034545"/>
    </source>
</evidence>
<feature type="domain" description="Methyltransferase" evidence="10">
    <location>
        <begin position="65"/>
        <end position="213"/>
    </location>
</feature>
<dbReference type="GO" id="GO:0030791">
    <property type="term" value="F:arsenite methyltransferase activity"/>
    <property type="evidence" value="ECO:0007669"/>
    <property type="project" value="UniProtKB-EC"/>
</dbReference>
<dbReference type="InterPro" id="IPR025714">
    <property type="entry name" value="Methyltranfer_dom"/>
</dbReference>
<dbReference type="InParanoid" id="W2RXT8"/>
<evidence type="ECO:0000256" key="4">
    <source>
        <dbReference type="ARBA" id="ARBA00034521"/>
    </source>
</evidence>
<keyword evidence="12" id="KW-1185">Reference proteome</keyword>
<dbReference type="OrthoDB" id="10017101at2759"/>
<dbReference type="STRING" id="1220924.W2RXT8"/>
<dbReference type="VEuPathDB" id="FungiDB:HMPREF1541_03075"/>
<dbReference type="HOGENOM" id="CLU_052868_3_1_1"/>
<reference evidence="11 12" key="1">
    <citation type="submission" date="2013-03" db="EMBL/GenBank/DDBJ databases">
        <title>The Genome Sequence of Phialophora europaea CBS 101466.</title>
        <authorList>
            <consortium name="The Broad Institute Genomics Platform"/>
            <person name="Cuomo C."/>
            <person name="de Hoog S."/>
            <person name="Gorbushina A."/>
            <person name="Walker B."/>
            <person name="Young S.K."/>
            <person name="Zeng Q."/>
            <person name="Gargeya S."/>
            <person name="Fitzgerald M."/>
            <person name="Haas B."/>
            <person name="Abouelleil A."/>
            <person name="Allen A.W."/>
            <person name="Alvarado L."/>
            <person name="Arachchi H.M."/>
            <person name="Berlin A.M."/>
            <person name="Chapman S.B."/>
            <person name="Gainer-Dewar J."/>
            <person name="Goldberg J."/>
            <person name="Griggs A."/>
            <person name="Gujja S."/>
            <person name="Hansen M."/>
            <person name="Howarth C."/>
            <person name="Imamovic A."/>
            <person name="Ireland A."/>
            <person name="Larimer J."/>
            <person name="McCowan C."/>
            <person name="Murphy C."/>
            <person name="Pearson M."/>
            <person name="Poon T.W."/>
            <person name="Priest M."/>
            <person name="Roberts A."/>
            <person name="Saif S."/>
            <person name="Shea T."/>
            <person name="Sisk P."/>
            <person name="Sykes S."/>
            <person name="Wortman J."/>
            <person name="Nusbaum C."/>
            <person name="Birren B."/>
        </authorList>
    </citation>
    <scope>NUCLEOTIDE SEQUENCE [LARGE SCALE GENOMIC DNA]</scope>
    <source>
        <strain evidence="11 12">CBS 101466</strain>
    </source>
</reference>
<evidence type="ECO:0000256" key="7">
    <source>
        <dbReference type="ARBA" id="ARBA00047943"/>
    </source>
</evidence>
<gene>
    <name evidence="11" type="ORF">HMPREF1541_03075</name>
</gene>
<evidence type="ECO:0000313" key="11">
    <source>
        <dbReference type="EMBL" id="ETN41140.1"/>
    </source>
</evidence>
<dbReference type="Proteomes" id="UP000030752">
    <property type="component" value="Unassembled WGS sequence"/>
</dbReference>
<evidence type="ECO:0000256" key="1">
    <source>
        <dbReference type="ARBA" id="ARBA00022679"/>
    </source>
</evidence>
<name>W2RXT8_CYPE1</name>
<comment type="catalytic activity">
    <reaction evidence="7">
        <text>arsenic triglutathione + 2 [thioredoxin]-dithiol + 2 S-adenosyl-L-methionine + H2O = dimethylarsinous acid + 2 [thioredoxin]-disulfide + 3 glutathione + 2 S-adenosyl-L-homocysteine + 2 H(+)</text>
        <dbReference type="Rhea" id="RHEA:69464"/>
        <dbReference type="Rhea" id="RHEA-COMP:10698"/>
        <dbReference type="Rhea" id="RHEA-COMP:10700"/>
        <dbReference type="ChEBI" id="CHEBI:15377"/>
        <dbReference type="ChEBI" id="CHEBI:15378"/>
        <dbReference type="ChEBI" id="CHEBI:23808"/>
        <dbReference type="ChEBI" id="CHEBI:29950"/>
        <dbReference type="ChEBI" id="CHEBI:50058"/>
        <dbReference type="ChEBI" id="CHEBI:57856"/>
        <dbReference type="ChEBI" id="CHEBI:57925"/>
        <dbReference type="ChEBI" id="CHEBI:59789"/>
        <dbReference type="ChEBI" id="CHEBI:183640"/>
        <dbReference type="EC" id="2.1.1.137"/>
    </reaction>
</comment>
<dbReference type="InterPro" id="IPR026669">
    <property type="entry name" value="Arsenite_MeTrfase-like"/>
</dbReference>
<dbReference type="InterPro" id="IPR029063">
    <property type="entry name" value="SAM-dependent_MTases_sf"/>
</dbReference>
<dbReference type="Pfam" id="PF13847">
    <property type="entry name" value="Methyltransf_31"/>
    <property type="match status" value="1"/>
</dbReference>
<comment type="catalytic activity">
    <reaction evidence="8">
        <text>arsenic triglutathione + 3 [thioredoxin]-dithiol + 3 S-adenosyl-L-methionine = trimethylarsine + 3 [thioredoxin]-disulfide + 3 glutathione + 3 S-adenosyl-L-homocysteine + 3 H(+)</text>
        <dbReference type="Rhea" id="RHEA:69432"/>
        <dbReference type="Rhea" id="RHEA-COMP:10698"/>
        <dbReference type="Rhea" id="RHEA-COMP:10700"/>
        <dbReference type="ChEBI" id="CHEBI:15378"/>
        <dbReference type="ChEBI" id="CHEBI:27130"/>
        <dbReference type="ChEBI" id="CHEBI:29950"/>
        <dbReference type="ChEBI" id="CHEBI:50058"/>
        <dbReference type="ChEBI" id="CHEBI:57856"/>
        <dbReference type="ChEBI" id="CHEBI:57925"/>
        <dbReference type="ChEBI" id="CHEBI:59789"/>
        <dbReference type="ChEBI" id="CHEBI:183640"/>
        <dbReference type="EC" id="2.1.1.137"/>
    </reaction>
</comment>
<dbReference type="GeneID" id="19970414"/>
<evidence type="ECO:0000313" key="12">
    <source>
        <dbReference type="Proteomes" id="UP000030752"/>
    </source>
</evidence>
<dbReference type="AlphaFoldDB" id="W2RXT8"/>
<comment type="catalytic activity">
    <reaction evidence="6">
        <text>arsenic triglutathione + [thioredoxin]-dithiol + S-adenosyl-L-methionine + 2 H2O = methylarsonous acid + [thioredoxin]-disulfide + 3 glutathione + S-adenosyl-L-homocysteine + H(+)</text>
        <dbReference type="Rhea" id="RHEA:69460"/>
        <dbReference type="Rhea" id="RHEA-COMP:10698"/>
        <dbReference type="Rhea" id="RHEA-COMP:10700"/>
        <dbReference type="ChEBI" id="CHEBI:15377"/>
        <dbReference type="ChEBI" id="CHEBI:15378"/>
        <dbReference type="ChEBI" id="CHEBI:17826"/>
        <dbReference type="ChEBI" id="CHEBI:29950"/>
        <dbReference type="ChEBI" id="CHEBI:50058"/>
        <dbReference type="ChEBI" id="CHEBI:57856"/>
        <dbReference type="ChEBI" id="CHEBI:57925"/>
        <dbReference type="ChEBI" id="CHEBI:59789"/>
        <dbReference type="ChEBI" id="CHEBI:183640"/>
        <dbReference type="EC" id="2.1.1.137"/>
    </reaction>
</comment>
<evidence type="ECO:0000259" key="10">
    <source>
        <dbReference type="Pfam" id="PF13847"/>
    </source>
</evidence>
<evidence type="ECO:0000256" key="3">
    <source>
        <dbReference type="ARBA" id="ARBA00034487"/>
    </source>
</evidence>
<proteinExistence type="inferred from homology"/>
<feature type="compositionally biased region" description="Polar residues" evidence="9">
    <location>
        <begin position="256"/>
        <end position="268"/>
    </location>
</feature>
<dbReference type="Gene3D" id="3.40.50.150">
    <property type="entry name" value="Vaccinia Virus protein VP39"/>
    <property type="match status" value="1"/>
</dbReference>
<evidence type="ECO:0000256" key="6">
    <source>
        <dbReference type="ARBA" id="ARBA00047941"/>
    </source>
</evidence>
<sequence length="288" mass="30621">MNLAEMYNAVQSRYSNVATGTENDVYASRVAASFGYTKDDLDNIPKGANLGVSCGNPLAVAGLREAKVVVDLGCGAGFDVFLASRKVQASGKAIGVDMNHDMLAKANRNKDLAKAQNVEFIKAPITDLSPLQNGSTDCVISNCVINLVPEVEKQLVFNEMARILKPGGRVAVSDVLLKQDLVPDLKQNLALYVGCIAGASKVEDYESYLRIAGFKDVLITDTCKDLNVYKDTSLDVNDASCCSKSPSVPPDGCSHGNGNHTDSSTTDPAANIDFNEHAGAFAIYAMKT</sequence>
<feature type="region of interest" description="Disordered" evidence="9">
    <location>
        <begin position="249"/>
        <end position="269"/>
    </location>
</feature>
<dbReference type="PANTHER" id="PTHR43675">
    <property type="entry name" value="ARSENITE METHYLTRANSFERASE"/>
    <property type="match status" value="1"/>
</dbReference>